<organism evidence="1 2">
    <name type="scientific">Mesonia oceanica</name>
    <dbReference type="NCBI Taxonomy" id="2687242"/>
    <lineage>
        <taxon>Bacteria</taxon>
        <taxon>Pseudomonadati</taxon>
        <taxon>Bacteroidota</taxon>
        <taxon>Flavobacteriia</taxon>
        <taxon>Flavobacteriales</taxon>
        <taxon>Flavobacteriaceae</taxon>
        <taxon>Mesonia</taxon>
    </lineage>
</organism>
<dbReference type="Proteomes" id="UP000356253">
    <property type="component" value="Unassembled WGS sequence"/>
</dbReference>
<gene>
    <name evidence="1" type="ORF">FVB9532_01219</name>
</gene>
<sequence>MKKIYSYLLFFVATASFAQLSVKPSTDKDNYMYVKGTVLYVGEDINISENTDPDVASIYLRNEGQLLQGRTDTSLNTGSGKISVFQEGTANAYAYNYWSSPVSNPGDGTTDGNRQFSVALLGAPTSSLLSKSANMVNGYNGSSEDGGILNIAKYWIYKYASADGSYANWSQVRDNETINAGEGFTMKGVNGTDSTTVDGVQNNPGSNQRYDFRGRPNDGLITVNVAGVNDVVLIGNPYPSALDLNYFLLENSEGNPEDDPIDCNSESVERRNATTGIAYFWDSDHSINSHYLADYSAGYASYSPNGNCSSIGVYTPATFYHYNSNGEPIDGSGILQEEDEKKHRRYLPIGQGFFVQAPSEGTIENIQFKNTHRKYVKEGVDNESVFGRNADFVNQSNYTTTQEENAIPKIRFNIAFNDDYTRQIALAFDEEATTGVDPARDASNFDQISSDAGFLIGAKDYVIDIRPFNIEDRLPLYLNLSSQKDIAINVNNFENFDTDNVYIYDKDTGEYHPIKDNYFYITLPAGNYSERFEITFQNGEENLAVADEIAESFTVFQDNRLAQLQILNPKGIDLKNVSVFDMSGKQVINNFNLGANNKYTFSTANLAEAVYVVRIVTNDNIVTTKKISILNRG</sequence>
<evidence type="ECO:0000313" key="2">
    <source>
        <dbReference type="Proteomes" id="UP000356253"/>
    </source>
</evidence>
<protein>
    <submittedName>
        <fullName evidence="1">Uncharacterized protein</fullName>
    </submittedName>
</protein>
<keyword evidence="2" id="KW-1185">Reference proteome</keyword>
<dbReference type="EMBL" id="CABVMM010000004">
    <property type="protein sequence ID" value="VVU99957.1"/>
    <property type="molecule type" value="Genomic_DNA"/>
</dbReference>
<name>A0AC61Y6D2_9FLAO</name>
<comment type="caution">
    <text evidence="1">The sequence shown here is derived from an EMBL/GenBank/DDBJ whole genome shotgun (WGS) entry which is preliminary data.</text>
</comment>
<reference evidence="1" key="1">
    <citation type="submission" date="2019-09" db="EMBL/GenBank/DDBJ databases">
        <authorList>
            <person name="Rodrigo-Torres L."/>
            <person name="Arahal R. D."/>
            <person name="Lucena T."/>
        </authorList>
    </citation>
    <scope>NUCLEOTIDE SEQUENCE</scope>
    <source>
        <strain evidence="1">ISS653</strain>
    </source>
</reference>
<proteinExistence type="predicted"/>
<evidence type="ECO:0000313" key="1">
    <source>
        <dbReference type="EMBL" id="VVU99957.1"/>
    </source>
</evidence>
<accession>A0AC61Y6D2</accession>